<dbReference type="Pfam" id="PF00535">
    <property type="entry name" value="Glycos_transf_2"/>
    <property type="match status" value="1"/>
</dbReference>
<dbReference type="PANTHER" id="PTHR22916">
    <property type="entry name" value="GLYCOSYLTRANSFERASE"/>
    <property type="match status" value="1"/>
</dbReference>
<dbReference type="SUPFAM" id="SSF53448">
    <property type="entry name" value="Nucleotide-diphospho-sugar transferases"/>
    <property type="match status" value="1"/>
</dbReference>
<protein>
    <submittedName>
        <fullName evidence="4">Glycosyltransferase</fullName>
        <ecNumber evidence="4">2.4.-.-</ecNumber>
    </submittedName>
</protein>
<organism evidence="4 5">
    <name type="scientific">Brotocaccenecus cirricatena</name>
    <dbReference type="NCBI Taxonomy" id="3064195"/>
    <lineage>
        <taxon>Bacteria</taxon>
        <taxon>Bacillati</taxon>
        <taxon>Bacillota</taxon>
        <taxon>Clostridia</taxon>
        <taxon>Eubacteriales</taxon>
        <taxon>Oscillospiraceae</taxon>
        <taxon>Brotocaccenecus</taxon>
    </lineage>
</organism>
<proteinExistence type="predicted"/>
<evidence type="ECO:0000313" key="4">
    <source>
        <dbReference type="EMBL" id="MCC2129817.1"/>
    </source>
</evidence>
<gene>
    <name evidence="4" type="ORF">LKD37_09845</name>
</gene>
<comment type="caution">
    <text evidence="4">The sequence shown here is derived from an EMBL/GenBank/DDBJ whole genome shotgun (WGS) entry which is preliminary data.</text>
</comment>
<dbReference type="InterPro" id="IPR029044">
    <property type="entry name" value="Nucleotide-diphossugar_trans"/>
</dbReference>
<name>A0AAE3DE82_9FIRM</name>
<dbReference type="GO" id="GO:0016757">
    <property type="term" value="F:glycosyltransferase activity"/>
    <property type="evidence" value="ECO:0007669"/>
    <property type="project" value="UniProtKB-KW"/>
</dbReference>
<dbReference type="Proteomes" id="UP001199319">
    <property type="component" value="Unassembled WGS sequence"/>
</dbReference>
<dbReference type="EC" id="2.4.-.-" evidence="4"/>
<dbReference type="PANTHER" id="PTHR22916:SF51">
    <property type="entry name" value="GLYCOSYLTRANSFERASE EPSH-RELATED"/>
    <property type="match status" value="1"/>
</dbReference>
<dbReference type="EMBL" id="JAJEPW010000027">
    <property type="protein sequence ID" value="MCC2129817.1"/>
    <property type="molecule type" value="Genomic_DNA"/>
</dbReference>
<keyword evidence="2 4" id="KW-0808">Transferase</keyword>
<accession>A0AAE3DE82</accession>
<keyword evidence="1 4" id="KW-0328">Glycosyltransferase</keyword>
<dbReference type="Gene3D" id="3.90.550.10">
    <property type="entry name" value="Spore Coat Polysaccharide Biosynthesis Protein SpsA, Chain A"/>
    <property type="match status" value="1"/>
</dbReference>
<sequence>MPKVSIIVPVYNAEKYLQECVESVLCQTLSDIELILVDDGSTDSSPALCDQYAVQDYRVKVIHKPNGRAASARNAGLRAASGEYVAFVDADDWISPDMYEKMLQTNADVTLCDYVRFQGEKQFPFTQPNVAAGFYNKAQIREIIYPHLVMDGIEYPITISNWALLIRREVIVKNRLSYREDIRISEDAPFGSEVLYCADSFAYLKGDQLYHYRMTEGSASRTYQPWWWDSSLKINEETENFFTKCADYDFTQQIKSNMFYLARAEIYYIMANSKLSREEQNNKIRAVMNHPRVIRMMKDFDVSPYPIQFKLLYWSIRYRSVALRRVVGYCSSITTLLRRIH</sequence>
<evidence type="ECO:0000313" key="5">
    <source>
        <dbReference type="Proteomes" id="UP001199319"/>
    </source>
</evidence>
<evidence type="ECO:0000256" key="1">
    <source>
        <dbReference type="ARBA" id="ARBA00022676"/>
    </source>
</evidence>
<feature type="domain" description="Glycosyltransferase 2-like" evidence="3">
    <location>
        <begin position="5"/>
        <end position="128"/>
    </location>
</feature>
<keyword evidence="5" id="KW-1185">Reference proteome</keyword>
<dbReference type="CDD" id="cd00761">
    <property type="entry name" value="Glyco_tranf_GTA_type"/>
    <property type="match status" value="1"/>
</dbReference>
<reference evidence="4" key="1">
    <citation type="submission" date="2021-10" db="EMBL/GenBank/DDBJ databases">
        <title>Anaerobic single-cell dispensing facilitates the cultivation of human gut bacteria.</title>
        <authorList>
            <person name="Afrizal A."/>
        </authorList>
    </citation>
    <scope>NUCLEOTIDE SEQUENCE</scope>
    <source>
        <strain evidence="4">CLA-AA-H272</strain>
    </source>
</reference>
<evidence type="ECO:0000259" key="3">
    <source>
        <dbReference type="Pfam" id="PF00535"/>
    </source>
</evidence>
<dbReference type="RefSeq" id="WP_302929054.1">
    <property type="nucleotide sequence ID" value="NZ_JAJEPW010000027.1"/>
</dbReference>
<dbReference type="AlphaFoldDB" id="A0AAE3DE82"/>
<dbReference type="InterPro" id="IPR001173">
    <property type="entry name" value="Glyco_trans_2-like"/>
</dbReference>
<evidence type="ECO:0000256" key="2">
    <source>
        <dbReference type="ARBA" id="ARBA00022679"/>
    </source>
</evidence>